<dbReference type="Gene3D" id="1.20.120.1490">
    <property type="match status" value="1"/>
</dbReference>
<feature type="chain" id="PRO_5006912870" description="Zinc resistance-associated protein" evidence="1">
    <location>
        <begin position="25"/>
        <end position="151"/>
    </location>
</feature>
<gene>
    <name evidence="2" type="ORF">Ldro_0444</name>
</gene>
<keyword evidence="1" id="KW-0732">Signal</keyword>
<organism evidence="2 3">
    <name type="scientific">Legionella drozanskii LLAP-1</name>
    <dbReference type="NCBI Taxonomy" id="1212489"/>
    <lineage>
        <taxon>Bacteria</taxon>
        <taxon>Pseudomonadati</taxon>
        <taxon>Pseudomonadota</taxon>
        <taxon>Gammaproteobacteria</taxon>
        <taxon>Legionellales</taxon>
        <taxon>Legionellaceae</taxon>
        <taxon>Legionella</taxon>
    </lineage>
</organism>
<protein>
    <recommendedName>
        <fullName evidence="4">Zinc resistance-associated protein</fullName>
    </recommendedName>
</protein>
<feature type="signal peptide" evidence="1">
    <location>
        <begin position="1"/>
        <end position="24"/>
    </location>
</feature>
<dbReference type="Proteomes" id="UP000054736">
    <property type="component" value="Unassembled WGS sequence"/>
</dbReference>
<reference evidence="2 3" key="1">
    <citation type="submission" date="2015-11" db="EMBL/GenBank/DDBJ databases">
        <title>Genomic analysis of 38 Legionella species identifies large and diverse effector repertoires.</title>
        <authorList>
            <person name="Burstein D."/>
            <person name="Amaro F."/>
            <person name="Zusman T."/>
            <person name="Lifshitz Z."/>
            <person name="Cohen O."/>
            <person name="Gilbert J.A."/>
            <person name="Pupko T."/>
            <person name="Shuman H.A."/>
            <person name="Segal G."/>
        </authorList>
    </citation>
    <scope>NUCLEOTIDE SEQUENCE [LARGE SCALE GENOMIC DNA]</scope>
    <source>
        <strain evidence="2 3">ATCC 700990</strain>
    </source>
</reference>
<proteinExistence type="predicted"/>
<keyword evidence="3" id="KW-1185">Reference proteome</keyword>
<dbReference type="PATRIC" id="fig|1212489.4.peg.459"/>
<accession>A0A0W0TBV7</accession>
<dbReference type="OrthoDB" id="5651290at2"/>
<comment type="caution">
    <text evidence="2">The sequence shown here is derived from an EMBL/GenBank/DDBJ whole genome shotgun (WGS) entry which is preliminary data.</text>
</comment>
<evidence type="ECO:0008006" key="4">
    <source>
        <dbReference type="Google" id="ProtNLM"/>
    </source>
</evidence>
<dbReference type="AlphaFoldDB" id="A0A0W0TBV7"/>
<evidence type="ECO:0000313" key="2">
    <source>
        <dbReference type="EMBL" id="KTC93073.1"/>
    </source>
</evidence>
<evidence type="ECO:0000256" key="1">
    <source>
        <dbReference type="SAM" id="SignalP"/>
    </source>
</evidence>
<evidence type="ECO:0000313" key="3">
    <source>
        <dbReference type="Proteomes" id="UP000054736"/>
    </source>
</evidence>
<dbReference type="RefSeq" id="WP_058494797.1">
    <property type="nucleotide sequence ID" value="NZ_CAAAIU010000003.1"/>
</dbReference>
<dbReference type="EMBL" id="LNXY01000003">
    <property type="protein sequence ID" value="KTC93073.1"/>
    <property type="molecule type" value="Genomic_DNA"/>
</dbReference>
<sequence length="151" mass="17246">MYLRKLIMTTVLGTLVLGASVVSANSSPSDIVNSAPIKQIHQQRGFMGILTIEQRDDLKVIKKNLHEQLVPLFKEKMALKLQLKGKMASPQTQWADISKLVDQLNENNAKITSLVVRTQLSTFQKFGVLLPLQPHHFHHHHHHHHGFKSWR</sequence>
<name>A0A0W0TBV7_9GAMM</name>